<dbReference type="InParanoid" id="M4B1Z3"/>
<feature type="compositionally biased region" description="Basic and acidic residues" evidence="1">
    <location>
        <begin position="33"/>
        <end position="90"/>
    </location>
</feature>
<dbReference type="AlphaFoldDB" id="M4B1Z3"/>
<dbReference type="EnsemblProtists" id="HpaT800289">
    <property type="protein sequence ID" value="HpaP800289"/>
    <property type="gene ID" value="HpaG800289"/>
</dbReference>
<reference evidence="2" key="2">
    <citation type="submission" date="2015-06" db="UniProtKB">
        <authorList>
            <consortium name="EnsemblProtists"/>
        </authorList>
    </citation>
    <scope>IDENTIFICATION</scope>
    <source>
        <strain evidence="2">Emoy2</strain>
    </source>
</reference>
<accession>M4B1Z3</accession>
<protein>
    <submittedName>
        <fullName evidence="2">Uncharacterized protein</fullName>
    </submittedName>
</protein>
<dbReference type="EMBL" id="JH597777">
    <property type="status" value="NOT_ANNOTATED_CDS"/>
    <property type="molecule type" value="Genomic_DNA"/>
</dbReference>
<dbReference type="VEuPathDB" id="FungiDB:HpaG800290"/>
<feature type="compositionally biased region" description="Polar residues" evidence="1">
    <location>
        <begin position="1"/>
        <end position="20"/>
    </location>
</feature>
<keyword evidence="3" id="KW-1185">Reference proteome</keyword>
<feature type="region of interest" description="Disordered" evidence="1">
    <location>
        <begin position="1"/>
        <end position="90"/>
    </location>
</feature>
<sequence length="130" mass="14969">MLPRSQLQVSTFKTGKTTLQGERRQISSGPEIEGEREWRNEELRNDKERVARRDAQTKTDKAAKETDGGRSETNRCGRQREEDAQEKRSVKKEVIRCVSYLLLCFNVPGGIRLRAFWICIGWIWIASGNA</sequence>
<proteinExistence type="predicted"/>
<evidence type="ECO:0000256" key="1">
    <source>
        <dbReference type="SAM" id="MobiDB-lite"/>
    </source>
</evidence>
<evidence type="ECO:0000313" key="3">
    <source>
        <dbReference type="Proteomes" id="UP000011713"/>
    </source>
</evidence>
<dbReference type="HOGENOM" id="CLU_1942126_0_0_1"/>
<dbReference type="Proteomes" id="UP000011713">
    <property type="component" value="Unassembled WGS sequence"/>
</dbReference>
<name>M4B1Z3_HYAAE</name>
<reference evidence="3" key="1">
    <citation type="journal article" date="2010" name="Science">
        <title>Signatures of adaptation to obligate biotrophy in the Hyaloperonospora arabidopsidis genome.</title>
        <authorList>
            <person name="Baxter L."/>
            <person name="Tripathy S."/>
            <person name="Ishaque N."/>
            <person name="Boot N."/>
            <person name="Cabral A."/>
            <person name="Kemen E."/>
            <person name="Thines M."/>
            <person name="Ah-Fong A."/>
            <person name="Anderson R."/>
            <person name="Badejoko W."/>
            <person name="Bittner-Eddy P."/>
            <person name="Boore J.L."/>
            <person name="Chibucos M.C."/>
            <person name="Coates M."/>
            <person name="Dehal P."/>
            <person name="Delehaunty K."/>
            <person name="Dong S."/>
            <person name="Downton P."/>
            <person name="Dumas B."/>
            <person name="Fabro G."/>
            <person name="Fronick C."/>
            <person name="Fuerstenberg S.I."/>
            <person name="Fulton L."/>
            <person name="Gaulin E."/>
            <person name="Govers F."/>
            <person name="Hughes L."/>
            <person name="Humphray S."/>
            <person name="Jiang R.H."/>
            <person name="Judelson H."/>
            <person name="Kamoun S."/>
            <person name="Kyung K."/>
            <person name="Meijer H."/>
            <person name="Minx P."/>
            <person name="Morris P."/>
            <person name="Nelson J."/>
            <person name="Phuntumart V."/>
            <person name="Qutob D."/>
            <person name="Rehmany A."/>
            <person name="Rougon-Cardoso A."/>
            <person name="Ryden P."/>
            <person name="Torto-Alalibo T."/>
            <person name="Studholme D."/>
            <person name="Wang Y."/>
            <person name="Win J."/>
            <person name="Wood J."/>
            <person name="Clifton S.W."/>
            <person name="Rogers J."/>
            <person name="Van den Ackerveken G."/>
            <person name="Jones J.D."/>
            <person name="McDowell J.M."/>
            <person name="Beynon J."/>
            <person name="Tyler B.M."/>
        </authorList>
    </citation>
    <scope>NUCLEOTIDE SEQUENCE [LARGE SCALE GENOMIC DNA]</scope>
    <source>
        <strain evidence="3">Emoy2</strain>
    </source>
</reference>
<dbReference type="EnsemblProtists" id="HpaT800290">
    <property type="protein sequence ID" value="HpaP800290"/>
    <property type="gene ID" value="HpaG800290"/>
</dbReference>
<organism evidence="2 3">
    <name type="scientific">Hyaloperonospora arabidopsidis (strain Emoy2)</name>
    <name type="common">Downy mildew agent</name>
    <name type="synonym">Peronospora arabidopsidis</name>
    <dbReference type="NCBI Taxonomy" id="559515"/>
    <lineage>
        <taxon>Eukaryota</taxon>
        <taxon>Sar</taxon>
        <taxon>Stramenopiles</taxon>
        <taxon>Oomycota</taxon>
        <taxon>Peronosporomycetes</taxon>
        <taxon>Peronosporales</taxon>
        <taxon>Peronosporaceae</taxon>
        <taxon>Hyaloperonospora</taxon>
    </lineage>
</organism>
<evidence type="ECO:0000313" key="2">
    <source>
        <dbReference type="EnsemblProtists" id="HpaP800290"/>
    </source>
</evidence>